<comment type="caution">
    <text evidence="2">The sequence shown here is derived from an EMBL/GenBank/DDBJ whole genome shotgun (WGS) entry which is preliminary data.</text>
</comment>
<feature type="region of interest" description="Disordered" evidence="1">
    <location>
        <begin position="1"/>
        <end position="94"/>
    </location>
</feature>
<sequence length="94" mass="10093">MSIHETPTTAGIPPTEHTSTCYHHSGDDPDRNPRRPRSCDPSRIDRERPQCAQLPGSAAVAQRTIAAAQPAPAAGGGSRLHARRESPGFGVCWR</sequence>
<reference evidence="2 3" key="1">
    <citation type="submission" date="2023-01" db="EMBL/GenBank/DDBJ databases">
        <title>Analysis of 21 Apiospora genomes using comparative genomics revels a genus with tremendous synthesis potential of carbohydrate active enzymes and secondary metabolites.</title>
        <authorList>
            <person name="Sorensen T."/>
        </authorList>
    </citation>
    <scope>NUCLEOTIDE SEQUENCE [LARGE SCALE GENOMIC DNA]</scope>
    <source>
        <strain evidence="2 3">CBS 20057</strain>
    </source>
</reference>
<keyword evidence="3" id="KW-1185">Reference proteome</keyword>
<dbReference type="EMBL" id="JAQQWI010000010">
    <property type="protein sequence ID" value="KAK8018833.1"/>
    <property type="molecule type" value="Genomic_DNA"/>
</dbReference>
<proteinExistence type="predicted"/>
<feature type="compositionally biased region" description="Low complexity" evidence="1">
    <location>
        <begin position="58"/>
        <end position="73"/>
    </location>
</feature>
<feature type="compositionally biased region" description="Basic and acidic residues" evidence="1">
    <location>
        <begin position="24"/>
        <end position="49"/>
    </location>
</feature>
<protein>
    <submittedName>
        <fullName evidence="2">Uncharacterized protein</fullName>
    </submittedName>
</protein>
<gene>
    <name evidence="2" type="ORF">PG991_008023</name>
</gene>
<evidence type="ECO:0000256" key="1">
    <source>
        <dbReference type="SAM" id="MobiDB-lite"/>
    </source>
</evidence>
<evidence type="ECO:0000313" key="2">
    <source>
        <dbReference type="EMBL" id="KAK8018833.1"/>
    </source>
</evidence>
<organism evidence="2 3">
    <name type="scientific">Apiospora marii</name>
    <dbReference type="NCBI Taxonomy" id="335849"/>
    <lineage>
        <taxon>Eukaryota</taxon>
        <taxon>Fungi</taxon>
        <taxon>Dikarya</taxon>
        <taxon>Ascomycota</taxon>
        <taxon>Pezizomycotina</taxon>
        <taxon>Sordariomycetes</taxon>
        <taxon>Xylariomycetidae</taxon>
        <taxon>Amphisphaeriales</taxon>
        <taxon>Apiosporaceae</taxon>
        <taxon>Apiospora</taxon>
    </lineage>
</organism>
<dbReference type="Proteomes" id="UP001396898">
    <property type="component" value="Unassembled WGS sequence"/>
</dbReference>
<evidence type="ECO:0000313" key="3">
    <source>
        <dbReference type="Proteomes" id="UP001396898"/>
    </source>
</evidence>
<accession>A0ABR1RV60</accession>
<name>A0ABR1RV60_9PEZI</name>